<proteinExistence type="predicted"/>
<accession>A0A392VGW8</accession>
<dbReference type="AlphaFoldDB" id="A0A392VGW8"/>
<evidence type="ECO:0000313" key="2">
    <source>
        <dbReference type="Proteomes" id="UP000265520"/>
    </source>
</evidence>
<organism evidence="1 2">
    <name type="scientific">Trifolium medium</name>
    <dbReference type="NCBI Taxonomy" id="97028"/>
    <lineage>
        <taxon>Eukaryota</taxon>
        <taxon>Viridiplantae</taxon>
        <taxon>Streptophyta</taxon>
        <taxon>Embryophyta</taxon>
        <taxon>Tracheophyta</taxon>
        <taxon>Spermatophyta</taxon>
        <taxon>Magnoliopsida</taxon>
        <taxon>eudicotyledons</taxon>
        <taxon>Gunneridae</taxon>
        <taxon>Pentapetalae</taxon>
        <taxon>rosids</taxon>
        <taxon>fabids</taxon>
        <taxon>Fabales</taxon>
        <taxon>Fabaceae</taxon>
        <taxon>Papilionoideae</taxon>
        <taxon>50 kb inversion clade</taxon>
        <taxon>NPAAA clade</taxon>
        <taxon>Hologalegina</taxon>
        <taxon>IRL clade</taxon>
        <taxon>Trifolieae</taxon>
        <taxon>Trifolium</taxon>
    </lineage>
</organism>
<dbReference type="EMBL" id="LXQA011146669">
    <property type="protein sequence ID" value="MCI86662.1"/>
    <property type="molecule type" value="Genomic_DNA"/>
</dbReference>
<comment type="caution">
    <text evidence="1">The sequence shown here is derived from an EMBL/GenBank/DDBJ whole genome shotgun (WGS) entry which is preliminary data.</text>
</comment>
<evidence type="ECO:0000313" key="1">
    <source>
        <dbReference type="EMBL" id="MCI86662.1"/>
    </source>
</evidence>
<dbReference type="Proteomes" id="UP000265520">
    <property type="component" value="Unassembled WGS sequence"/>
</dbReference>
<protein>
    <submittedName>
        <fullName evidence="1">Uncharacterized protein</fullName>
    </submittedName>
</protein>
<sequence length="17" mass="1788">MVFGRGQGKFSSLSLSS</sequence>
<keyword evidence="2" id="KW-1185">Reference proteome</keyword>
<feature type="non-terminal residue" evidence="1">
    <location>
        <position position="17"/>
    </location>
</feature>
<reference evidence="1 2" key="1">
    <citation type="journal article" date="2018" name="Front. Plant Sci.">
        <title>Red Clover (Trifolium pratense) and Zigzag Clover (T. medium) - A Picture of Genomic Similarities and Differences.</title>
        <authorList>
            <person name="Dluhosova J."/>
            <person name="Istvanek J."/>
            <person name="Nedelnik J."/>
            <person name="Repkova J."/>
        </authorList>
    </citation>
    <scope>NUCLEOTIDE SEQUENCE [LARGE SCALE GENOMIC DNA]</scope>
    <source>
        <strain evidence="2">cv. 10/8</strain>
        <tissue evidence="1">Leaf</tissue>
    </source>
</reference>
<name>A0A392VGW8_9FABA</name>